<dbReference type="Pfam" id="PF00589">
    <property type="entry name" value="Phage_integrase"/>
    <property type="match status" value="1"/>
</dbReference>
<feature type="region of interest" description="Disordered" evidence="5">
    <location>
        <begin position="347"/>
        <end position="366"/>
    </location>
</feature>
<comment type="caution">
    <text evidence="8">The sequence shown here is derived from an EMBL/GenBank/DDBJ whole genome shotgun (WGS) entry which is preliminary data.</text>
</comment>
<dbReference type="InterPro" id="IPR002104">
    <property type="entry name" value="Integrase_catalytic"/>
</dbReference>
<keyword evidence="1" id="KW-0229">DNA integration</keyword>
<organism evidence="8 9">
    <name type="scientific">Halogeometricum borinquense</name>
    <dbReference type="NCBI Taxonomy" id="60847"/>
    <lineage>
        <taxon>Archaea</taxon>
        <taxon>Methanobacteriati</taxon>
        <taxon>Methanobacteriota</taxon>
        <taxon>Stenosarchaea group</taxon>
        <taxon>Halobacteria</taxon>
        <taxon>Halobacteriales</taxon>
        <taxon>Haloferacaceae</taxon>
        <taxon>Halogeometricum</taxon>
    </lineage>
</organism>
<evidence type="ECO:0000313" key="8">
    <source>
        <dbReference type="EMBL" id="RYJ15331.1"/>
    </source>
</evidence>
<dbReference type="GO" id="GO:0003677">
    <property type="term" value="F:DNA binding"/>
    <property type="evidence" value="ECO:0007669"/>
    <property type="project" value="UniProtKB-UniRule"/>
</dbReference>
<dbReference type="InterPro" id="IPR044068">
    <property type="entry name" value="CB"/>
</dbReference>
<dbReference type="SUPFAM" id="SSF56349">
    <property type="entry name" value="DNA breaking-rejoining enzymes"/>
    <property type="match status" value="1"/>
</dbReference>
<dbReference type="InterPro" id="IPR050090">
    <property type="entry name" value="Tyrosine_recombinase_XerCD"/>
</dbReference>
<feature type="region of interest" description="Disordered" evidence="5">
    <location>
        <begin position="289"/>
        <end position="320"/>
    </location>
</feature>
<protein>
    <submittedName>
        <fullName evidence="8">Site-specific integrase</fullName>
    </submittedName>
</protein>
<sequence length="366" mass="42646">MPRRVVRVTERDSLEPIGPGEAVRLYIDHREPDLSEKSRINHEYRLESFAVWCRENDIENLNNLTGRDLHRFRVDRRRGDVGDYDEVSPITLRGILQTLRVFLEWCASVDGVEQGMREKVLLPEVEREDESRDEYLNDEAAEAILDYLDNFRYASREHVILGLLWNTGMRLGALRALDVEDVDLEEPCLELRHRPDSGTPLKNKKGAVRTIAVGEYYAQVLEDYLEFTRDDVVDDAGRRPLITSAQGRLTESPIRRLVYQWTRPCMVGECPHDEDPNTCEFMTRRAARDCPSSRSPHGVRRGSITSHLRDGTPREVVSDRMNVSPDVLDQHYDETTERERMRIRREFLQQRQSRSSDSTSHYDNNY</sequence>
<dbReference type="PANTHER" id="PTHR30349:SF41">
    <property type="entry name" value="INTEGRASE_RECOMBINASE PROTEIN MJ0367-RELATED"/>
    <property type="match status" value="1"/>
</dbReference>
<evidence type="ECO:0000313" key="9">
    <source>
        <dbReference type="Proteomes" id="UP000294028"/>
    </source>
</evidence>
<name>A0A482TQ20_9EURY</name>
<feature type="compositionally biased region" description="Basic and acidic residues" evidence="5">
    <location>
        <begin position="307"/>
        <end position="318"/>
    </location>
</feature>
<dbReference type="AlphaFoldDB" id="A0A482TQ20"/>
<evidence type="ECO:0000259" key="7">
    <source>
        <dbReference type="PROSITE" id="PS51900"/>
    </source>
</evidence>
<keyword evidence="3" id="KW-0233">DNA recombination</keyword>
<dbReference type="CDD" id="cd00397">
    <property type="entry name" value="DNA_BRE_C"/>
    <property type="match status" value="1"/>
</dbReference>
<feature type="domain" description="Tyr recombinase" evidence="6">
    <location>
        <begin position="131"/>
        <end position="345"/>
    </location>
</feature>
<evidence type="ECO:0000256" key="2">
    <source>
        <dbReference type="ARBA" id="ARBA00023125"/>
    </source>
</evidence>
<keyword evidence="2 4" id="KW-0238">DNA-binding</keyword>
<dbReference type="EMBL" id="RZHH01000002">
    <property type="protein sequence ID" value="RYJ15331.1"/>
    <property type="molecule type" value="Genomic_DNA"/>
</dbReference>
<feature type="compositionally biased region" description="Polar residues" evidence="5">
    <location>
        <begin position="357"/>
        <end position="366"/>
    </location>
</feature>
<evidence type="ECO:0000256" key="1">
    <source>
        <dbReference type="ARBA" id="ARBA00022908"/>
    </source>
</evidence>
<dbReference type="GO" id="GO:0006310">
    <property type="term" value="P:DNA recombination"/>
    <property type="evidence" value="ECO:0007669"/>
    <property type="project" value="UniProtKB-KW"/>
</dbReference>
<dbReference type="PROSITE" id="PS51898">
    <property type="entry name" value="TYR_RECOMBINASE"/>
    <property type="match status" value="1"/>
</dbReference>
<dbReference type="InterPro" id="IPR013762">
    <property type="entry name" value="Integrase-like_cat_sf"/>
</dbReference>
<evidence type="ECO:0000259" key="6">
    <source>
        <dbReference type="PROSITE" id="PS51898"/>
    </source>
</evidence>
<feature type="domain" description="Core-binding (CB)" evidence="7">
    <location>
        <begin position="17"/>
        <end position="107"/>
    </location>
</feature>
<dbReference type="Gene3D" id="1.10.150.130">
    <property type="match status" value="1"/>
</dbReference>
<accession>A0A482TQ20</accession>
<evidence type="ECO:0000256" key="3">
    <source>
        <dbReference type="ARBA" id="ARBA00023172"/>
    </source>
</evidence>
<gene>
    <name evidence="8" type="ORF">ELS19_05085</name>
</gene>
<dbReference type="PROSITE" id="PS51900">
    <property type="entry name" value="CB"/>
    <property type="match status" value="1"/>
</dbReference>
<dbReference type="GO" id="GO:0015074">
    <property type="term" value="P:DNA integration"/>
    <property type="evidence" value="ECO:0007669"/>
    <property type="project" value="UniProtKB-KW"/>
</dbReference>
<dbReference type="InterPro" id="IPR011010">
    <property type="entry name" value="DNA_brk_join_enz"/>
</dbReference>
<evidence type="ECO:0000256" key="5">
    <source>
        <dbReference type="SAM" id="MobiDB-lite"/>
    </source>
</evidence>
<evidence type="ECO:0000256" key="4">
    <source>
        <dbReference type="PROSITE-ProRule" id="PRU01248"/>
    </source>
</evidence>
<dbReference type="Proteomes" id="UP000294028">
    <property type="component" value="Unassembled WGS sequence"/>
</dbReference>
<dbReference type="PANTHER" id="PTHR30349">
    <property type="entry name" value="PHAGE INTEGRASE-RELATED"/>
    <property type="match status" value="1"/>
</dbReference>
<reference evidence="8 9" key="1">
    <citation type="submission" date="2018-12" db="EMBL/GenBank/DDBJ databases">
        <title>Genome analysis provides insights into bioremediation potentialities of Halogeometricum borinquense strain N11.</title>
        <authorList>
            <person name="Najjari A."/>
            <person name="Youssef N."/>
            <person name="Fhoula I."/>
            <person name="Ben Dhia O."/>
            <person name="Mahjoubi M."/>
            <person name="Ouzari H.I."/>
            <person name="Cherif A."/>
        </authorList>
    </citation>
    <scope>NUCLEOTIDE SEQUENCE [LARGE SCALE GENOMIC DNA]</scope>
    <source>
        <strain evidence="8 9">N11</strain>
    </source>
</reference>
<proteinExistence type="predicted"/>
<dbReference type="Gene3D" id="1.10.443.10">
    <property type="entry name" value="Intergrase catalytic core"/>
    <property type="match status" value="1"/>
</dbReference>
<dbReference type="InterPro" id="IPR010998">
    <property type="entry name" value="Integrase_recombinase_N"/>
</dbReference>